<accession>A0ACC1WSS0</accession>
<gene>
    <name evidence="1" type="ORF">OWV82_025089</name>
</gene>
<proteinExistence type="predicted"/>
<name>A0ACC1WSS0_MELAZ</name>
<reference evidence="1 2" key="1">
    <citation type="journal article" date="2023" name="Science">
        <title>Complex scaffold remodeling in plant triterpene biosynthesis.</title>
        <authorList>
            <person name="De La Pena R."/>
            <person name="Hodgson H."/>
            <person name="Liu J.C."/>
            <person name="Stephenson M.J."/>
            <person name="Martin A.C."/>
            <person name="Owen C."/>
            <person name="Harkess A."/>
            <person name="Leebens-Mack J."/>
            <person name="Jimenez L.E."/>
            <person name="Osbourn A."/>
            <person name="Sattely E.S."/>
        </authorList>
    </citation>
    <scope>NUCLEOTIDE SEQUENCE [LARGE SCALE GENOMIC DNA]</scope>
    <source>
        <strain evidence="2">cv. JPN11</strain>
        <tissue evidence="1">Leaf</tissue>
    </source>
</reference>
<dbReference type="Proteomes" id="UP001164539">
    <property type="component" value="Chromosome 14"/>
</dbReference>
<evidence type="ECO:0000313" key="1">
    <source>
        <dbReference type="EMBL" id="KAJ4701922.1"/>
    </source>
</evidence>
<organism evidence="1 2">
    <name type="scientific">Melia azedarach</name>
    <name type="common">Chinaberry tree</name>
    <dbReference type="NCBI Taxonomy" id="155640"/>
    <lineage>
        <taxon>Eukaryota</taxon>
        <taxon>Viridiplantae</taxon>
        <taxon>Streptophyta</taxon>
        <taxon>Embryophyta</taxon>
        <taxon>Tracheophyta</taxon>
        <taxon>Spermatophyta</taxon>
        <taxon>Magnoliopsida</taxon>
        <taxon>eudicotyledons</taxon>
        <taxon>Gunneridae</taxon>
        <taxon>Pentapetalae</taxon>
        <taxon>rosids</taxon>
        <taxon>malvids</taxon>
        <taxon>Sapindales</taxon>
        <taxon>Meliaceae</taxon>
        <taxon>Melia</taxon>
    </lineage>
</organism>
<comment type="caution">
    <text evidence="1">The sequence shown here is derived from an EMBL/GenBank/DDBJ whole genome shotgun (WGS) entry which is preliminary data.</text>
</comment>
<keyword evidence="2" id="KW-1185">Reference proteome</keyword>
<evidence type="ECO:0000313" key="2">
    <source>
        <dbReference type="Proteomes" id="UP001164539"/>
    </source>
</evidence>
<sequence length="1061" mass="120413">MAKRSDFAQKLLDDLRLRKERLAASQSSNRTNTTVAADAYAYARTNYRGSRGMKTTETTGFRTGATQNRSCGGNKQFTTREAAKQIVPFRGGQGSEQMGDLSRALAFALENGGKLRRVDSSGSTTMLAFLNQLGRGSMDYTKMERINIIDRHHRPSTSHFPTLSHVHIEEISRGAQKLNQILRACSNGLNFDRYSIEIGKELLKGAIDLEESLRMLVNLQEASEYMVRPQRKNRITLLEEDEDEDDNIVNLAEQKQLDRPRFSFDKRSRNYQDIQEVARNDLKMRLAAFTYPLEATNNYIYEKQSSPHKRSTSSGSNAKTFSVFSEQKNMSSSSKSKVEKARIPNVIAKLMGLEELPENEDSKHNTRKDSGSKQKVQEKNLKKMVQVSTKNAKKRTDDTENLAPPTAKQKTVHTNKIHAVHNNAALQAETNLATRNASFQPDIQELENIKPATGFEKTSIKVERKQSSITQSIGNVVRVKDIQEKQREQKGTESSKFKEPVLKDELQRMAPHIQKRSEAGVMYPEKTGFKEGTFRTENNYPSKLFPVSQDKSQNNLVFQQPHRLRKSEPQDQAQEREQQNSKQKLPIRKQKGSESIFTALSKPRHDEINLQKQQSHRNRAAASKKSLSEDVEAVRSERIPVGRHHEDTASNRSSTSASKNSNQDTYPRDLEFKLKPKSAIPSPSEKKLVHEPDTWKAESTRLNKREIPRKINEVMIKRGGTLQNPAKALKHQHSILQEVKRRSDKISGRKEANHIRASKSKETEVSIIKSNISVASIKPSTGTEQPRKEAEQVSALYSPPEEEIQSLKEPQTQAPDDSAISILVNDQQGAKPVFDGDEELKFHIIESNSLDGIHEGSTDVSYTSQLGHRKISKSETPEPLSESENHLKQILIKSQVFLHTAEALFKLNIPFGVLHAGGHDCQDEESKLILDCGYEVMKRRGRRQELSVHPFIQVCITSTKAKSLDNLVRELHKDIEKLKFYGRNGIADVAVEDYLPKMLENDVYNKDPDLNCMWDLSWNDMMFAFLEKDDVIRDVEGYVLNGLVDEITRDLRHIQVQVQAF</sequence>
<dbReference type="EMBL" id="CM051407">
    <property type="protein sequence ID" value="KAJ4701922.1"/>
    <property type="molecule type" value="Genomic_DNA"/>
</dbReference>
<protein>
    <submittedName>
        <fullName evidence="1">Muscle M-line assembly protein unc-89-like</fullName>
    </submittedName>
</protein>